<dbReference type="AlphaFoldDB" id="A0AAV5W307"/>
<proteinExistence type="predicted"/>
<feature type="non-terminal residue" evidence="1">
    <location>
        <position position="99"/>
    </location>
</feature>
<evidence type="ECO:0000313" key="1">
    <source>
        <dbReference type="EMBL" id="GMT25953.1"/>
    </source>
</evidence>
<feature type="non-terminal residue" evidence="1">
    <location>
        <position position="1"/>
    </location>
</feature>
<dbReference type="Proteomes" id="UP001432322">
    <property type="component" value="Unassembled WGS sequence"/>
</dbReference>
<organism evidence="1 2">
    <name type="scientific">Pristionchus fissidentatus</name>
    <dbReference type="NCBI Taxonomy" id="1538716"/>
    <lineage>
        <taxon>Eukaryota</taxon>
        <taxon>Metazoa</taxon>
        <taxon>Ecdysozoa</taxon>
        <taxon>Nematoda</taxon>
        <taxon>Chromadorea</taxon>
        <taxon>Rhabditida</taxon>
        <taxon>Rhabditina</taxon>
        <taxon>Diplogasteromorpha</taxon>
        <taxon>Diplogasteroidea</taxon>
        <taxon>Neodiplogasteridae</taxon>
        <taxon>Pristionchus</taxon>
    </lineage>
</organism>
<evidence type="ECO:0000313" key="2">
    <source>
        <dbReference type="Proteomes" id="UP001432322"/>
    </source>
</evidence>
<protein>
    <submittedName>
        <fullName evidence="1">Uncharacterized protein</fullName>
    </submittedName>
</protein>
<reference evidence="1" key="1">
    <citation type="submission" date="2023-10" db="EMBL/GenBank/DDBJ databases">
        <title>Genome assembly of Pristionchus species.</title>
        <authorList>
            <person name="Yoshida K."/>
            <person name="Sommer R.J."/>
        </authorList>
    </citation>
    <scope>NUCLEOTIDE SEQUENCE</scope>
    <source>
        <strain evidence="1">RS5133</strain>
    </source>
</reference>
<keyword evidence="2" id="KW-1185">Reference proteome</keyword>
<accession>A0AAV5W307</accession>
<name>A0AAV5W307_9BILA</name>
<gene>
    <name evidence="1" type="ORF">PFISCL1PPCAC_17250</name>
</gene>
<dbReference type="EMBL" id="BTSY01000004">
    <property type="protein sequence ID" value="GMT25953.1"/>
    <property type="molecule type" value="Genomic_DNA"/>
</dbReference>
<comment type="caution">
    <text evidence="1">The sequence shown here is derived from an EMBL/GenBank/DDBJ whole genome shotgun (WGS) entry which is preliminary data.</text>
</comment>
<sequence length="99" mass="11147">TTNLLESYLIHFVRYAGIECGVTFDLVRRAFDRFVPLSMVIFLNKVMSADDDHVNEPLFERARTLIQNVYSNDRIMADAGLVSHKASLASIPSEGNSRV</sequence>